<proteinExistence type="predicted"/>
<name>A0ABS5KGF9_9ACTN</name>
<gene>
    <name evidence="1" type="ORF">KGQ19_00570</name>
</gene>
<comment type="caution">
    <text evidence="1">The sequence shown here is derived from an EMBL/GenBank/DDBJ whole genome shotgun (WGS) entry which is preliminary data.</text>
</comment>
<organism evidence="1 2">
    <name type="scientific">Catenulispora pinistramenti</name>
    <dbReference type="NCBI Taxonomy" id="2705254"/>
    <lineage>
        <taxon>Bacteria</taxon>
        <taxon>Bacillati</taxon>
        <taxon>Actinomycetota</taxon>
        <taxon>Actinomycetes</taxon>
        <taxon>Catenulisporales</taxon>
        <taxon>Catenulisporaceae</taxon>
        <taxon>Catenulispora</taxon>
    </lineage>
</organism>
<evidence type="ECO:0008006" key="3">
    <source>
        <dbReference type="Google" id="ProtNLM"/>
    </source>
</evidence>
<keyword evidence="2" id="KW-1185">Reference proteome</keyword>
<sequence length="182" mass="19025">MRDETWKSLVTAATAICGLVGGCSDATQKAAPIPTPASSTLPTDSTAAAKQAILAGYSGMWSDYEKDELTANWEHPTVVNHATSKALLSLDESLAADHHFGWIGKGHAMLHPAVVSMTPSTYPTAASVMDCADLTNFLKYVAATGALKDSAPGGTHLVQAQMTFKDGVWKVSDITMGQPGSC</sequence>
<dbReference type="EMBL" id="JAAFYZ010000002">
    <property type="protein sequence ID" value="MBS2545352.1"/>
    <property type="molecule type" value="Genomic_DNA"/>
</dbReference>
<dbReference type="Proteomes" id="UP000730482">
    <property type="component" value="Unassembled WGS sequence"/>
</dbReference>
<protein>
    <recommendedName>
        <fullName evidence="3">Lipoprotein</fullName>
    </recommendedName>
</protein>
<accession>A0ABS5KGF9</accession>
<evidence type="ECO:0000313" key="2">
    <source>
        <dbReference type="Proteomes" id="UP000730482"/>
    </source>
</evidence>
<dbReference type="PROSITE" id="PS51257">
    <property type="entry name" value="PROKAR_LIPOPROTEIN"/>
    <property type="match status" value="1"/>
</dbReference>
<dbReference type="RefSeq" id="WP_212007018.1">
    <property type="nucleotide sequence ID" value="NZ_JAAFYZ010000002.1"/>
</dbReference>
<evidence type="ECO:0000313" key="1">
    <source>
        <dbReference type="EMBL" id="MBS2545352.1"/>
    </source>
</evidence>
<reference evidence="1 2" key="1">
    <citation type="submission" date="2020-02" db="EMBL/GenBank/DDBJ databases">
        <title>Acidophilic actinobacteria isolated from forest soil.</title>
        <authorList>
            <person name="Golinska P."/>
        </authorList>
    </citation>
    <scope>NUCLEOTIDE SEQUENCE [LARGE SCALE GENOMIC DNA]</scope>
    <source>
        <strain evidence="1 2">NL8</strain>
    </source>
</reference>